<accession>A0A1S2LDE6</accession>
<dbReference type="InterPro" id="IPR029787">
    <property type="entry name" value="Nucleotide_cyclase"/>
</dbReference>
<dbReference type="FunFam" id="3.20.20.450:FF:000001">
    <property type="entry name" value="Cyclic di-GMP phosphodiesterase yahA"/>
    <property type="match status" value="1"/>
</dbReference>
<dbReference type="PROSITE" id="PS50887">
    <property type="entry name" value="GGDEF"/>
    <property type="match status" value="1"/>
</dbReference>
<keyword evidence="4" id="KW-1185">Reference proteome</keyword>
<dbReference type="InterPro" id="IPR000160">
    <property type="entry name" value="GGDEF_dom"/>
</dbReference>
<dbReference type="Pfam" id="PF00990">
    <property type="entry name" value="GGDEF"/>
    <property type="match status" value="1"/>
</dbReference>
<comment type="caution">
    <text evidence="3">The sequence shown here is derived from an EMBL/GenBank/DDBJ whole genome shotgun (WGS) entry which is preliminary data.</text>
</comment>
<feature type="domain" description="EAL" evidence="1">
    <location>
        <begin position="335"/>
        <end position="589"/>
    </location>
</feature>
<name>A0A1S2LDE6_9BACI</name>
<dbReference type="EMBL" id="MLQR01000050">
    <property type="protein sequence ID" value="OIJ10532.1"/>
    <property type="molecule type" value="Genomic_DNA"/>
</dbReference>
<feature type="domain" description="GGDEF" evidence="2">
    <location>
        <begin position="193"/>
        <end position="326"/>
    </location>
</feature>
<dbReference type="SMART" id="SM00052">
    <property type="entry name" value="EAL"/>
    <property type="match status" value="1"/>
</dbReference>
<dbReference type="SUPFAM" id="SSF141868">
    <property type="entry name" value="EAL domain-like"/>
    <property type="match status" value="1"/>
</dbReference>
<reference evidence="3 4" key="1">
    <citation type="submission" date="2016-10" db="EMBL/GenBank/DDBJ databases">
        <title>Draft genome sequences of four alkaliphilic bacteria belonging to the Anaerobacillus genus.</title>
        <authorList>
            <person name="Bassil N.M."/>
            <person name="Lloyd J.R."/>
        </authorList>
    </citation>
    <scope>NUCLEOTIDE SEQUENCE [LARGE SCALE GENOMIC DNA]</scope>
    <source>
        <strain evidence="3 4">DSM 18345</strain>
    </source>
</reference>
<dbReference type="SMART" id="SM00267">
    <property type="entry name" value="GGDEF"/>
    <property type="match status" value="1"/>
</dbReference>
<dbReference type="Pfam" id="PF00563">
    <property type="entry name" value="EAL"/>
    <property type="match status" value="1"/>
</dbReference>
<dbReference type="Proteomes" id="UP000179524">
    <property type="component" value="Unassembled WGS sequence"/>
</dbReference>
<dbReference type="CDD" id="cd01948">
    <property type="entry name" value="EAL"/>
    <property type="match status" value="1"/>
</dbReference>
<dbReference type="SUPFAM" id="SSF55073">
    <property type="entry name" value="Nucleotide cyclase"/>
    <property type="match status" value="1"/>
</dbReference>
<dbReference type="AlphaFoldDB" id="A0A1S2LDE6"/>
<dbReference type="PROSITE" id="PS50883">
    <property type="entry name" value="EAL"/>
    <property type="match status" value="1"/>
</dbReference>
<dbReference type="Gene3D" id="3.30.70.270">
    <property type="match status" value="1"/>
</dbReference>
<dbReference type="InterPro" id="IPR052155">
    <property type="entry name" value="Biofilm_reg_signaling"/>
</dbReference>
<dbReference type="Gene3D" id="3.30.450.20">
    <property type="entry name" value="PAS domain"/>
    <property type="match status" value="1"/>
</dbReference>
<proteinExistence type="predicted"/>
<organism evidence="3 4">
    <name type="scientific">Anaerobacillus alkalilacustris</name>
    <dbReference type="NCBI Taxonomy" id="393763"/>
    <lineage>
        <taxon>Bacteria</taxon>
        <taxon>Bacillati</taxon>
        <taxon>Bacillota</taxon>
        <taxon>Bacilli</taxon>
        <taxon>Bacillales</taxon>
        <taxon>Bacillaceae</taxon>
        <taxon>Anaerobacillus</taxon>
    </lineage>
</organism>
<evidence type="ECO:0000259" key="2">
    <source>
        <dbReference type="PROSITE" id="PS50887"/>
    </source>
</evidence>
<dbReference type="InterPro" id="IPR043128">
    <property type="entry name" value="Rev_trsase/Diguanyl_cyclase"/>
</dbReference>
<dbReference type="CDD" id="cd01949">
    <property type="entry name" value="GGDEF"/>
    <property type="match status" value="1"/>
</dbReference>
<dbReference type="InterPro" id="IPR035919">
    <property type="entry name" value="EAL_sf"/>
</dbReference>
<dbReference type="SUPFAM" id="SSF55785">
    <property type="entry name" value="PYP-like sensor domain (PAS domain)"/>
    <property type="match status" value="1"/>
</dbReference>
<protein>
    <recommendedName>
        <fullName evidence="5">Diguanylate cyclase</fullName>
    </recommendedName>
</protein>
<evidence type="ECO:0000259" key="1">
    <source>
        <dbReference type="PROSITE" id="PS50883"/>
    </source>
</evidence>
<dbReference type="PANTHER" id="PTHR44757:SF2">
    <property type="entry name" value="BIOFILM ARCHITECTURE MAINTENANCE PROTEIN MBAA"/>
    <property type="match status" value="1"/>
</dbReference>
<dbReference type="PANTHER" id="PTHR44757">
    <property type="entry name" value="DIGUANYLATE CYCLASE DGCP"/>
    <property type="match status" value="1"/>
</dbReference>
<dbReference type="RefSeq" id="WP_071311105.1">
    <property type="nucleotide sequence ID" value="NZ_MLQR01000050.1"/>
</dbReference>
<dbReference type="NCBIfam" id="TIGR00254">
    <property type="entry name" value="GGDEF"/>
    <property type="match status" value="1"/>
</dbReference>
<evidence type="ECO:0008006" key="5">
    <source>
        <dbReference type="Google" id="ProtNLM"/>
    </source>
</evidence>
<evidence type="ECO:0000313" key="3">
    <source>
        <dbReference type="EMBL" id="OIJ10532.1"/>
    </source>
</evidence>
<evidence type="ECO:0000313" key="4">
    <source>
        <dbReference type="Proteomes" id="UP000179524"/>
    </source>
</evidence>
<dbReference type="InterPro" id="IPR001633">
    <property type="entry name" value="EAL_dom"/>
</dbReference>
<dbReference type="InterPro" id="IPR035965">
    <property type="entry name" value="PAS-like_dom_sf"/>
</dbReference>
<sequence>MNISSQYNHETERKKDKPSNVRYKLIEIFREFELEEGLEGAIKLRQIIDSLCFVLGQTVTIFITNRNGKILYSNDHLPLSTKLREVGIIENDVINIEQKVLGRNLNVGDLIFEETMHQISDELMYIHSHISPVRRDDEVSHFIIAFHDVTQLRRAESQLNIIYSIDPLTQLPNRHCFEEDLLKKIQLEKKSQNPFALFFLDLDRFKFFNDTLGHQVGDELIMDIAKKLRDIENKYITLYRFGGDEFIFLIKKVDTEEQIDELAEKILQIFKSAFIIQGNSLMLTCSIGISIYPDSSTSLKKLVECADTAMHYAKERGKDTYQIFSENMNTAYSERLKMEAQLRIALEKNQFFLHYQPQIDMKTNKIIGVEALVRWNNPELGIVAPNEFIPLAEEIGLIDPIGDWVLKTACQQVKNWQNELGLYIRVGINISPKQFQRPDFVSKVERVLQETGLAPKYVDLEITENGLMQNSADCLQTLYRLKSHGVKISIDDFGTGYSSLSYLKRFPIDTLKIDQSFVRDLIEDTNDQAIVTSIISLAHNMKLNVIAEGVETVEIVNFLNRHKCDEMQGYLYSKPLNPHDFESFLKKMKQQ</sequence>
<dbReference type="Gene3D" id="3.20.20.450">
    <property type="entry name" value="EAL domain"/>
    <property type="match status" value="1"/>
</dbReference>
<dbReference type="OrthoDB" id="9759607at2"/>
<gene>
    <name evidence="3" type="ORF">BKP37_18535</name>
</gene>